<keyword evidence="5 7" id="KW-0012">Acyltransferase</keyword>
<dbReference type="GO" id="GO:0008780">
    <property type="term" value="F:acyl-[acyl-carrier-protein]-UDP-N-acetylglucosamine O-acyltransferase activity"/>
    <property type="evidence" value="ECO:0007669"/>
    <property type="project" value="InterPro"/>
</dbReference>
<dbReference type="InterPro" id="IPR010137">
    <property type="entry name" value="Lipid_A_LpxA"/>
</dbReference>
<dbReference type="PIRSF" id="PIRSF000456">
    <property type="entry name" value="UDP-GlcNAc_acltr"/>
    <property type="match status" value="1"/>
</dbReference>
<keyword evidence="8" id="KW-1185">Reference proteome</keyword>
<keyword evidence="3 7" id="KW-0808">Transferase</keyword>
<dbReference type="PANTHER" id="PTHR43480">
    <property type="entry name" value="ACYL-[ACYL-CARRIER-PROTEIN]--UDP-N-ACETYLGLUCOSAMINE O-ACYLTRANSFERASE"/>
    <property type="match status" value="1"/>
</dbReference>
<accession>A0A1R3VMR3</accession>
<dbReference type="EMBL" id="FTPK01000001">
    <property type="protein sequence ID" value="SIT65871.1"/>
    <property type="molecule type" value="Genomic_DNA"/>
</dbReference>
<dbReference type="Gene3D" id="2.160.10.10">
    <property type="entry name" value="Hexapeptide repeat proteins"/>
    <property type="match status" value="1"/>
</dbReference>
<dbReference type="RefSeq" id="WP_076754360.1">
    <property type="nucleotide sequence ID" value="NZ_CP023018.1"/>
</dbReference>
<dbReference type="GO" id="GO:0009245">
    <property type="term" value="P:lipid A biosynthetic process"/>
    <property type="evidence" value="ECO:0007669"/>
    <property type="project" value="UniProtKB-KW"/>
</dbReference>
<dbReference type="STRING" id="233100.SAMN05216526_0326"/>
<dbReference type="GO" id="GO:0016020">
    <property type="term" value="C:membrane"/>
    <property type="evidence" value="ECO:0007669"/>
    <property type="project" value="GOC"/>
</dbReference>
<sequence length="264" mass="28018">MIHPTAIIDPSAQLHADVQVGAYSIIGARSEIGSGTRIRPHAVIGSDTRIGSDCEIFQFASVGEDPQDLSYRGEQTRLEMGDRCVIREGVTMSRGTEKGGGVTRIGSDGLFMAQVHVAHDCQVGNGVIFSNAASLAGHCEIGDHATLGGFSLIHQFSLIGRRAFTSMGAALNRDLPPFCLASGNYARAIGINKVGLRRAGISAEAIQALQHAFRVMVRQRQGSAGAAQLAPLMAQHPEVEEFVAFIQASKRGVLRSGRQVTGIE</sequence>
<evidence type="ECO:0000256" key="1">
    <source>
        <dbReference type="ARBA" id="ARBA00022516"/>
    </source>
</evidence>
<dbReference type="Pfam" id="PF13720">
    <property type="entry name" value="Acetyltransf_11"/>
    <property type="match status" value="1"/>
</dbReference>
<dbReference type="SUPFAM" id="SSF51161">
    <property type="entry name" value="Trimeric LpxA-like enzymes"/>
    <property type="match status" value="1"/>
</dbReference>
<dbReference type="CDD" id="cd03351">
    <property type="entry name" value="LbH_UDP-GlcNAc_AT"/>
    <property type="match status" value="1"/>
</dbReference>
<dbReference type="NCBIfam" id="TIGR01852">
    <property type="entry name" value="lipid_A_lpxA"/>
    <property type="match status" value="1"/>
</dbReference>
<dbReference type="InterPro" id="IPR037157">
    <property type="entry name" value="Acetyltransf_C_sf"/>
</dbReference>
<evidence type="ECO:0000256" key="4">
    <source>
        <dbReference type="ARBA" id="ARBA00023098"/>
    </source>
</evidence>
<evidence type="ECO:0000313" key="7">
    <source>
        <dbReference type="EMBL" id="SIT65871.1"/>
    </source>
</evidence>
<dbReference type="Proteomes" id="UP000223759">
    <property type="component" value="Unassembled WGS sequence"/>
</dbReference>
<dbReference type="Gene3D" id="1.20.1180.10">
    <property type="entry name" value="Udp N-acetylglucosamine O-acyltransferase, C-terminal domain"/>
    <property type="match status" value="1"/>
</dbReference>
<protein>
    <submittedName>
        <fullName evidence="7">Acyl-[acyl-carrier-protein]--UDP-N-acetylglucosamine O-acyltransferase</fullName>
    </submittedName>
</protein>
<evidence type="ECO:0000313" key="8">
    <source>
        <dbReference type="Proteomes" id="UP000223759"/>
    </source>
</evidence>
<keyword evidence="1" id="KW-0444">Lipid biosynthesis</keyword>
<evidence type="ECO:0000256" key="3">
    <source>
        <dbReference type="ARBA" id="ARBA00022679"/>
    </source>
</evidence>
<dbReference type="AlphaFoldDB" id="A0A1R3VMR3"/>
<dbReference type="PANTHER" id="PTHR43480:SF1">
    <property type="entry name" value="ACYL-[ACYL-CARRIER-PROTEIN]--UDP-N-ACETYLGLUCOSAMINE O-ACYLTRANSFERASE, MITOCHONDRIAL-RELATED"/>
    <property type="match status" value="1"/>
</dbReference>
<organism evidence="7 8">
    <name type="scientific">Ectothiorhodosinus mongolicus</name>
    <dbReference type="NCBI Taxonomy" id="233100"/>
    <lineage>
        <taxon>Bacteria</taxon>
        <taxon>Pseudomonadati</taxon>
        <taxon>Pseudomonadota</taxon>
        <taxon>Gammaproteobacteria</taxon>
        <taxon>Chromatiales</taxon>
        <taxon>Ectothiorhodospiraceae</taxon>
        <taxon>Ectothiorhodosinus</taxon>
    </lineage>
</organism>
<keyword evidence="4" id="KW-0443">Lipid metabolism</keyword>
<evidence type="ECO:0000259" key="6">
    <source>
        <dbReference type="Pfam" id="PF13720"/>
    </source>
</evidence>
<proteinExistence type="predicted"/>
<dbReference type="InterPro" id="IPR011004">
    <property type="entry name" value="Trimer_LpxA-like_sf"/>
</dbReference>
<feature type="domain" description="UDP N-acetylglucosamine O-acyltransferase C-terminal" evidence="6">
    <location>
        <begin position="174"/>
        <end position="253"/>
    </location>
</feature>
<dbReference type="InterPro" id="IPR029098">
    <property type="entry name" value="Acetyltransf_C"/>
</dbReference>
<evidence type="ECO:0000256" key="2">
    <source>
        <dbReference type="ARBA" id="ARBA00022556"/>
    </source>
</evidence>
<reference evidence="7 8" key="1">
    <citation type="submission" date="2017-01" db="EMBL/GenBank/DDBJ databases">
        <authorList>
            <person name="Mah S.A."/>
            <person name="Swanson W.J."/>
            <person name="Moy G.W."/>
            <person name="Vacquier V.D."/>
        </authorList>
    </citation>
    <scope>NUCLEOTIDE SEQUENCE [LARGE SCALE GENOMIC DNA]</scope>
    <source>
        <strain evidence="7 8">M9</strain>
    </source>
</reference>
<dbReference type="OrthoDB" id="9807278at2"/>
<dbReference type="NCBIfam" id="NF003657">
    <property type="entry name" value="PRK05289.1"/>
    <property type="match status" value="1"/>
</dbReference>
<evidence type="ECO:0000256" key="5">
    <source>
        <dbReference type="ARBA" id="ARBA00023315"/>
    </source>
</evidence>
<keyword evidence="2" id="KW-0441">Lipid A biosynthesis</keyword>
<name>A0A1R3VMR3_9GAMM</name>
<gene>
    <name evidence="7" type="ORF">SAMN05216526_0326</name>
</gene>